<comment type="caution">
    <text evidence="2">The sequence shown here is derived from an EMBL/GenBank/DDBJ whole genome shotgun (WGS) entry which is preliminary data.</text>
</comment>
<dbReference type="EMBL" id="JXJU01000004">
    <property type="protein sequence ID" value="PCS00376.1"/>
    <property type="molecule type" value="Genomic_DNA"/>
</dbReference>
<dbReference type="CDD" id="cd04506">
    <property type="entry name" value="SGNH_hydrolase_YpmR_like"/>
    <property type="match status" value="1"/>
</dbReference>
<dbReference type="Gene3D" id="3.40.50.1110">
    <property type="entry name" value="SGNH hydrolase"/>
    <property type="match status" value="1"/>
</dbReference>
<accession>A0A2A5RM71</accession>
<dbReference type="Pfam" id="PF13472">
    <property type="entry name" value="Lipase_GDSL_2"/>
    <property type="match status" value="1"/>
</dbReference>
<sequence length="279" mass="30837">MKKIFNTLAGLLLAILLIFSILWLAIPKAGDEFASSRQNKITSRTIHYAALGDSLTEGIGDATNQGGFVPLFAKKIENKSNATVKIQNFGKAGDTSAQIYSRMTSKADIEAGLKSADVITITVGGNDVMKVLRENIANISNMNENDFVKPAQEYQSRLKKIFAQIRHSNSKAQIYVLGIYNPFYLNFPDITVMQDVINNWNQATEEVVNSQADAYFVPINDLLYKGTSGQAVEESTSSTDETTDVSNNLLYTGDHFHPNNTGYQIMADAVFKSYEKINH</sequence>
<name>A0A2A5RM71_9LACT</name>
<evidence type="ECO:0000313" key="2">
    <source>
        <dbReference type="EMBL" id="PCS00376.1"/>
    </source>
</evidence>
<reference evidence="2 3" key="1">
    <citation type="submission" date="2014-12" db="EMBL/GenBank/DDBJ databases">
        <title>Draft genome sequences of 10 type strains of Lactococcus.</title>
        <authorList>
            <person name="Sun Z."/>
            <person name="Zhong Z."/>
            <person name="Liu W."/>
            <person name="Zhang W."/>
            <person name="Zhang H."/>
        </authorList>
    </citation>
    <scope>NUCLEOTIDE SEQUENCE [LARGE SCALE GENOMIC DNA]</scope>
    <source>
        <strain evidence="2 3">JCM 16395</strain>
    </source>
</reference>
<feature type="domain" description="SGNH hydrolase-type esterase" evidence="1">
    <location>
        <begin position="50"/>
        <end position="265"/>
    </location>
</feature>
<proteinExistence type="predicted"/>
<dbReference type="OrthoDB" id="252349at2"/>
<dbReference type="Proteomes" id="UP000218181">
    <property type="component" value="Unassembled WGS sequence"/>
</dbReference>
<dbReference type="InterPro" id="IPR013830">
    <property type="entry name" value="SGNH_hydro"/>
</dbReference>
<dbReference type="STRING" id="1291764.GCA_001311235_02505"/>
<protein>
    <recommendedName>
        <fullName evidence="1">SGNH hydrolase-type esterase domain-containing protein</fullName>
    </recommendedName>
</protein>
<dbReference type="AlphaFoldDB" id="A0A2A5RM71"/>
<dbReference type="GO" id="GO:0004622">
    <property type="term" value="F:phosphatidylcholine lysophospholipase activity"/>
    <property type="evidence" value="ECO:0007669"/>
    <property type="project" value="TreeGrafter"/>
</dbReference>
<gene>
    <name evidence="2" type="ORF">RT41_GL001263</name>
</gene>
<dbReference type="PANTHER" id="PTHR30383:SF27">
    <property type="entry name" value="SPORE GERMINATION LIPASE LIPC"/>
    <property type="match status" value="1"/>
</dbReference>
<organism evidence="2 3">
    <name type="scientific">Lactococcus fujiensis JCM 16395</name>
    <dbReference type="NCBI Taxonomy" id="1291764"/>
    <lineage>
        <taxon>Bacteria</taxon>
        <taxon>Bacillati</taxon>
        <taxon>Bacillota</taxon>
        <taxon>Bacilli</taxon>
        <taxon>Lactobacillales</taxon>
        <taxon>Streptococcaceae</taxon>
        <taxon>Lactococcus</taxon>
    </lineage>
</organism>
<evidence type="ECO:0000259" key="1">
    <source>
        <dbReference type="Pfam" id="PF13472"/>
    </source>
</evidence>
<dbReference type="InterPro" id="IPR051532">
    <property type="entry name" value="Ester_Hydrolysis_Enzymes"/>
</dbReference>
<dbReference type="InterPro" id="IPR036514">
    <property type="entry name" value="SGNH_hydro_sf"/>
</dbReference>
<dbReference type="RefSeq" id="WP_096817686.1">
    <property type="nucleotide sequence ID" value="NZ_JXJU01000004.1"/>
</dbReference>
<dbReference type="SUPFAM" id="SSF52266">
    <property type="entry name" value="SGNH hydrolase"/>
    <property type="match status" value="1"/>
</dbReference>
<keyword evidence="3" id="KW-1185">Reference proteome</keyword>
<dbReference type="PANTHER" id="PTHR30383">
    <property type="entry name" value="THIOESTERASE 1/PROTEASE 1/LYSOPHOSPHOLIPASE L1"/>
    <property type="match status" value="1"/>
</dbReference>
<evidence type="ECO:0000313" key="3">
    <source>
        <dbReference type="Proteomes" id="UP000218181"/>
    </source>
</evidence>